<feature type="compositionally biased region" description="Low complexity" evidence="1">
    <location>
        <begin position="1"/>
        <end position="13"/>
    </location>
</feature>
<proteinExistence type="predicted"/>
<dbReference type="EMBL" id="JAFJYH010000006">
    <property type="protein sequence ID" value="KAG4425919.1"/>
    <property type="molecule type" value="Genomic_DNA"/>
</dbReference>
<feature type="compositionally biased region" description="Basic and acidic residues" evidence="1">
    <location>
        <begin position="437"/>
        <end position="451"/>
    </location>
</feature>
<dbReference type="Proteomes" id="UP000664132">
    <property type="component" value="Unassembled WGS sequence"/>
</dbReference>
<sequence>MPPKKAQMAPPKITKAKVVPKKKPPPPPPPKSVKRRRAASRSSSEPIPEWDKGISSLAARERKRFKLSRSSLHEDLDQDYIAKQAEKLMGESKNSWGVPEESPIKGSRRPKAKSRGLRRSRNDDEDAYMAMFGSMIPQRREAIPNDLSKTPILRIPLEVREEVYLHLLIHPIPIMVKPNWTSMERNSFARHAHAIILVCKQFAFETSNFLFRNNTFQCLIREPPINPPLRFEEPASLPNTFHSLFRNIVIDCSKTCWNLEWYEMATEGLNTLAKANPTIDTLTLVVVSQRVGMSDTALGMEVSPVTFADFCWYPGPFVKAVRKLAPRIFKIVVKKPGKKKLGIEIDLSYLRIGTVEDNRIANEETLILREMRTRAMREELEGLKERFEEVFEDDESAVREGKCELISAGNGRRDEGHHQSWAGLRHGSGAPDVTADDSSRERSESEERWAY</sequence>
<organism evidence="2 3">
    <name type="scientific">Cadophora malorum</name>
    <dbReference type="NCBI Taxonomy" id="108018"/>
    <lineage>
        <taxon>Eukaryota</taxon>
        <taxon>Fungi</taxon>
        <taxon>Dikarya</taxon>
        <taxon>Ascomycota</taxon>
        <taxon>Pezizomycotina</taxon>
        <taxon>Leotiomycetes</taxon>
        <taxon>Helotiales</taxon>
        <taxon>Ploettnerulaceae</taxon>
        <taxon>Cadophora</taxon>
    </lineage>
</organism>
<protein>
    <submittedName>
        <fullName evidence="2">Uncharacterized protein</fullName>
    </submittedName>
</protein>
<evidence type="ECO:0000256" key="1">
    <source>
        <dbReference type="SAM" id="MobiDB-lite"/>
    </source>
</evidence>
<feature type="compositionally biased region" description="Basic residues" evidence="1">
    <location>
        <begin position="106"/>
        <end position="119"/>
    </location>
</feature>
<feature type="region of interest" description="Disordered" evidence="1">
    <location>
        <begin position="90"/>
        <end position="123"/>
    </location>
</feature>
<evidence type="ECO:0000313" key="3">
    <source>
        <dbReference type="Proteomes" id="UP000664132"/>
    </source>
</evidence>
<dbReference type="OrthoDB" id="5413827at2759"/>
<keyword evidence="3" id="KW-1185">Reference proteome</keyword>
<dbReference type="AlphaFoldDB" id="A0A8H8BW48"/>
<reference evidence="2" key="1">
    <citation type="submission" date="2021-02" db="EMBL/GenBank/DDBJ databases">
        <title>Genome sequence Cadophora malorum strain M34.</title>
        <authorList>
            <person name="Stefanovic E."/>
            <person name="Vu D."/>
            <person name="Scully C."/>
            <person name="Dijksterhuis J."/>
            <person name="Roader J."/>
            <person name="Houbraken J."/>
        </authorList>
    </citation>
    <scope>NUCLEOTIDE SEQUENCE</scope>
    <source>
        <strain evidence="2">M34</strain>
    </source>
</reference>
<feature type="compositionally biased region" description="Basic residues" evidence="1">
    <location>
        <begin position="14"/>
        <end position="24"/>
    </location>
</feature>
<feature type="region of interest" description="Disordered" evidence="1">
    <location>
        <begin position="407"/>
        <end position="451"/>
    </location>
</feature>
<accession>A0A8H8BW48</accession>
<feature type="region of interest" description="Disordered" evidence="1">
    <location>
        <begin position="1"/>
        <end position="54"/>
    </location>
</feature>
<evidence type="ECO:0000313" key="2">
    <source>
        <dbReference type="EMBL" id="KAG4425919.1"/>
    </source>
</evidence>
<gene>
    <name evidence="2" type="ORF">IFR04_000863</name>
</gene>
<name>A0A8H8BW48_9HELO</name>
<comment type="caution">
    <text evidence="2">The sequence shown here is derived from an EMBL/GenBank/DDBJ whole genome shotgun (WGS) entry which is preliminary data.</text>
</comment>